<dbReference type="HOGENOM" id="CLU_1139982_0_0_1"/>
<dbReference type="AlphaFoldDB" id="B8C014"/>
<dbReference type="GeneID" id="7443731"/>
<keyword evidence="1" id="KW-1133">Transmembrane helix</keyword>
<evidence type="ECO:0000256" key="1">
    <source>
        <dbReference type="SAM" id="Phobius"/>
    </source>
</evidence>
<dbReference type="OMA" id="QYHRAAT"/>
<dbReference type="PaxDb" id="35128-Thaps4696"/>
<organism evidence="2 3">
    <name type="scientific">Thalassiosira pseudonana</name>
    <name type="common">Marine diatom</name>
    <name type="synonym">Cyclotella nana</name>
    <dbReference type="NCBI Taxonomy" id="35128"/>
    <lineage>
        <taxon>Eukaryota</taxon>
        <taxon>Sar</taxon>
        <taxon>Stramenopiles</taxon>
        <taxon>Ochrophyta</taxon>
        <taxon>Bacillariophyta</taxon>
        <taxon>Coscinodiscophyceae</taxon>
        <taxon>Thalassiosirophycidae</taxon>
        <taxon>Thalassiosirales</taxon>
        <taxon>Thalassiosiraceae</taxon>
        <taxon>Thalassiosira</taxon>
    </lineage>
</organism>
<feature type="transmembrane region" description="Helical" evidence="1">
    <location>
        <begin position="179"/>
        <end position="205"/>
    </location>
</feature>
<keyword evidence="3" id="KW-1185">Reference proteome</keyword>
<evidence type="ECO:0000313" key="2">
    <source>
        <dbReference type="EMBL" id="EED93440.1"/>
    </source>
</evidence>
<gene>
    <name evidence="2" type="ORF">THAPSDRAFT_4696</name>
</gene>
<accession>B8C014</accession>
<evidence type="ECO:0008006" key="4">
    <source>
        <dbReference type="Google" id="ProtNLM"/>
    </source>
</evidence>
<keyword evidence="1" id="KW-0812">Transmembrane</keyword>
<dbReference type="InParanoid" id="B8C014"/>
<dbReference type="Proteomes" id="UP000001449">
    <property type="component" value="Chromosome 4"/>
</dbReference>
<protein>
    <recommendedName>
        <fullName evidence="4">GDT1 family protein</fullName>
    </recommendedName>
</protein>
<name>B8C014_THAPS</name>
<keyword evidence="1" id="KW-0472">Membrane</keyword>
<reference evidence="2 3" key="2">
    <citation type="journal article" date="2008" name="Nature">
        <title>The Phaeodactylum genome reveals the evolutionary history of diatom genomes.</title>
        <authorList>
            <person name="Bowler C."/>
            <person name="Allen A.E."/>
            <person name="Badger J.H."/>
            <person name="Grimwood J."/>
            <person name="Jabbari K."/>
            <person name="Kuo A."/>
            <person name="Maheswari U."/>
            <person name="Martens C."/>
            <person name="Maumus F."/>
            <person name="Otillar R.P."/>
            <person name="Rayko E."/>
            <person name="Salamov A."/>
            <person name="Vandepoele K."/>
            <person name="Beszteri B."/>
            <person name="Gruber A."/>
            <person name="Heijde M."/>
            <person name="Katinka M."/>
            <person name="Mock T."/>
            <person name="Valentin K."/>
            <person name="Verret F."/>
            <person name="Berges J.A."/>
            <person name="Brownlee C."/>
            <person name="Cadoret J.P."/>
            <person name="Chiovitti A."/>
            <person name="Choi C.J."/>
            <person name="Coesel S."/>
            <person name="De Martino A."/>
            <person name="Detter J.C."/>
            <person name="Durkin C."/>
            <person name="Falciatore A."/>
            <person name="Fournet J."/>
            <person name="Haruta M."/>
            <person name="Huysman M.J."/>
            <person name="Jenkins B.D."/>
            <person name="Jiroutova K."/>
            <person name="Jorgensen R.E."/>
            <person name="Joubert Y."/>
            <person name="Kaplan A."/>
            <person name="Kroger N."/>
            <person name="Kroth P.G."/>
            <person name="La Roche J."/>
            <person name="Lindquist E."/>
            <person name="Lommer M."/>
            <person name="Martin-Jezequel V."/>
            <person name="Lopez P.J."/>
            <person name="Lucas S."/>
            <person name="Mangogna M."/>
            <person name="McGinnis K."/>
            <person name="Medlin L.K."/>
            <person name="Montsant A."/>
            <person name="Oudot-Le Secq M.P."/>
            <person name="Napoli C."/>
            <person name="Obornik M."/>
            <person name="Parker M.S."/>
            <person name="Petit J.L."/>
            <person name="Porcel B.M."/>
            <person name="Poulsen N."/>
            <person name="Robison M."/>
            <person name="Rychlewski L."/>
            <person name="Rynearson T.A."/>
            <person name="Schmutz J."/>
            <person name="Shapiro H."/>
            <person name="Siaut M."/>
            <person name="Stanley M."/>
            <person name="Sussman M.R."/>
            <person name="Taylor A.R."/>
            <person name="Vardi A."/>
            <person name="von Dassow P."/>
            <person name="Vyverman W."/>
            <person name="Willis A."/>
            <person name="Wyrwicz L.S."/>
            <person name="Rokhsar D.S."/>
            <person name="Weissenbach J."/>
            <person name="Armbrust E.V."/>
            <person name="Green B.R."/>
            <person name="Van de Peer Y."/>
            <person name="Grigoriev I.V."/>
        </authorList>
    </citation>
    <scope>NUCLEOTIDE SEQUENCE [LARGE SCALE GENOMIC DNA]</scope>
    <source>
        <strain evidence="2 3">CCMP1335</strain>
    </source>
</reference>
<proteinExistence type="predicted"/>
<dbReference type="EMBL" id="CM000641">
    <property type="protein sequence ID" value="EED93440.1"/>
    <property type="molecule type" value="Genomic_DNA"/>
</dbReference>
<evidence type="ECO:0000313" key="3">
    <source>
        <dbReference type="Proteomes" id="UP000001449"/>
    </source>
</evidence>
<dbReference type="KEGG" id="tps:THAPSDRAFT_4696"/>
<feature type="transmembrane region" description="Helical" evidence="1">
    <location>
        <begin position="42"/>
        <end position="64"/>
    </location>
</feature>
<sequence length="244" mass="25830">MKLGSLIGATALVTLTTADDAVWLVAYTKPSLPLSTRVTHSALFVATLVVLAIGCVIVASVLEYAVDANDLAAASSSKWLNQEVLLGSIGAVICWLIAGSSLQYHRAATQKASNQYGSISEDSDAEAMQESSGLASEKDSEDESDVISNKPSPWAVISFTTLGALDEVSYFPTLLLGKMFTPLDLCLGTLLASCIVLLVVNLFLSQCKPILDFLDRIPLWVIVGGFATVLTVGVLVDVFSPDEQ</sequence>
<reference evidence="2 3" key="1">
    <citation type="journal article" date="2004" name="Science">
        <title>The genome of the diatom Thalassiosira pseudonana: ecology, evolution, and metabolism.</title>
        <authorList>
            <person name="Armbrust E.V."/>
            <person name="Berges J.A."/>
            <person name="Bowler C."/>
            <person name="Green B.R."/>
            <person name="Martinez D."/>
            <person name="Putnam N.H."/>
            <person name="Zhou S."/>
            <person name="Allen A.E."/>
            <person name="Apt K.E."/>
            <person name="Bechner M."/>
            <person name="Brzezinski M.A."/>
            <person name="Chaal B.K."/>
            <person name="Chiovitti A."/>
            <person name="Davis A.K."/>
            <person name="Demarest M.S."/>
            <person name="Detter J.C."/>
            <person name="Glavina T."/>
            <person name="Goodstein D."/>
            <person name="Hadi M.Z."/>
            <person name="Hellsten U."/>
            <person name="Hildebrand M."/>
            <person name="Jenkins B.D."/>
            <person name="Jurka J."/>
            <person name="Kapitonov V.V."/>
            <person name="Kroger N."/>
            <person name="Lau W.W."/>
            <person name="Lane T.W."/>
            <person name="Larimer F.W."/>
            <person name="Lippmeier J.C."/>
            <person name="Lucas S."/>
            <person name="Medina M."/>
            <person name="Montsant A."/>
            <person name="Obornik M."/>
            <person name="Parker M.S."/>
            <person name="Palenik B."/>
            <person name="Pazour G.J."/>
            <person name="Richardson P.M."/>
            <person name="Rynearson T.A."/>
            <person name="Saito M.A."/>
            <person name="Schwartz D.C."/>
            <person name="Thamatrakoln K."/>
            <person name="Valentin K."/>
            <person name="Vardi A."/>
            <person name="Wilkerson F.P."/>
            <person name="Rokhsar D.S."/>
        </authorList>
    </citation>
    <scope>NUCLEOTIDE SEQUENCE [LARGE SCALE GENOMIC DNA]</scope>
    <source>
        <strain evidence="2 3">CCMP1335</strain>
    </source>
</reference>
<dbReference type="RefSeq" id="XP_002289903.1">
    <property type="nucleotide sequence ID" value="XM_002289867.1"/>
</dbReference>
<feature type="transmembrane region" description="Helical" evidence="1">
    <location>
        <begin position="217"/>
        <end position="236"/>
    </location>
</feature>
<feature type="transmembrane region" description="Helical" evidence="1">
    <location>
        <begin position="84"/>
        <end position="104"/>
    </location>
</feature>